<name>A0ABP8Z284_9ACTN</name>
<proteinExistence type="predicted"/>
<protein>
    <submittedName>
        <fullName evidence="2">Uncharacterized protein</fullName>
    </submittedName>
</protein>
<accession>A0ABP8Z284</accession>
<evidence type="ECO:0000313" key="2">
    <source>
        <dbReference type="EMBL" id="GAA4744447.1"/>
    </source>
</evidence>
<dbReference type="RefSeq" id="WP_246992277.1">
    <property type="nucleotide sequence ID" value="NZ_BAABIE010000004.1"/>
</dbReference>
<gene>
    <name evidence="2" type="ORF">GCM10023217_11710</name>
</gene>
<feature type="compositionally biased region" description="Basic and acidic residues" evidence="1">
    <location>
        <begin position="32"/>
        <end position="50"/>
    </location>
</feature>
<reference evidence="3" key="1">
    <citation type="journal article" date="2019" name="Int. J. Syst. Evol. Microbiol.">
        <title>The Global Catalogue of Microorganisms (GCM) 10K type strain sequencing project: providing services to taxonomists for standard genome sequencing and annotation.</title>
        <authorList>
            <consortium name="The Broad Institute Genomics Platform"/>
            <consortium name="The Broad Institute Genome Sequencing Center for Infectious Disease"/>
            <person name="Wu L."/>
            <person name="Ma J."/>
        </authorList>
    </citation>
    <scope>NUCLEOTIDE SEQUENCE [LARGE SCALE GENOMIC DNA]</scope>
    <source>
        <strain evidence="3">JCM 18077</strain>
    </source>
</reference>
<evidence type="ECO:0000256" key="1">
    <source>
        <dbReference type="SAM" id="MobiDB-lite"/>
    </source>
</evidence>
<organism evidence="2 3">
    <name type="scientific">Gordonia alkaliphila</name>
    <dbReference type="NCBI Taxonomy" id="1053547"/>
    <lineage>
        <taxon>Bacteria</taxon>
        <taxon>Bacillati</taxon>
        <taxon>Actinomycetota</taxon>
        <taxon>Actinomycetes</taxon>
        <taxon>Mycobacteriales</taxon>
        <taxon>Gordoniaceae</taxon>
        <taxon>Gordonia</taxon>
    </lineage>
</organism>
<dbReference type="Proteomes" id="UP001500822">
    <property type="component" value="Unassembled WGS sequence"/>
</dbReference>
<feature type="region of interest" description="Disordered" evidence="1">
    <location>
        <begin position="23"/>
        <end position="50"/>
    </location>
</feature>
<keyword evidence="3" id="KW-1185">Reference proteome</keyword>
<dbReference type="EMBL" id="BAABIE010000004">
    <property type="protein sequence ID" value="GAA4744447.1"/>
    <property type="molecule type" value="Genomic_DNA"/>
</dbReference>
<comment type="caution">
    <text evidence="2">The sequence shown here is derived from an EMBL/GenBank/DDBJ whole genome shotgun (WGS) entry which is preliminary data.</text>
</comment>
<evidence type="ECO:0000313" key="3">
    <source>
        <dbReference type="Proteomes" id="UP001500822"/>
    </source>
</evidence>
<sequence>MLYMYLLIVVAAVGYVLWKMSQAPKGPAGTASRREAPRGPDDDPEFLRKL</sequence>